<feature type="compositionally biased region" description="Basic residues" evidence="1">
    <location>
        <begin position="41"/>
        <end position="59"/>
    </location>
</feature>
<sequence length="115" mass="13667">MEPKYFCLSCENQENNSSNGHARRHGLVQSRRVFSSTPSLLHRKKRENNPHKNKKKQVKTYKYIKEKNNQNSDLRFSFASVTLVCKLLKNLQTRNNCIKIKEKHERHEQARVIKC</sequence>
<dbReference type="EMBL" id="HBUE01083302">
    <property type="protein sequence ID" value="CAG6478522.1"/>
    <property type="molecule type" value="Transcribed_RNA"/>
</dbReference>
<evidence type="ECO:0000256" key="1">
    <source>
        <dbReference type="SAM" id="MobiDB-lite"/>
    </source>
</evidence>
<protein>
    <submittedName>
        <fullName evidence="2">(northern house mosquito) hypothetical protein</fullName>
    </submittedName>
</protein>
<evidence type="ECO:0000313" key="2">
    <source>
        <dbReference type="EMBL" id="CAG6478518.1"/>
    </source>
</evidence>
<organism evidence="2">
    <name type="scientific">Culex pipiens</name>
    <name type="common">House mosquito</name>
    <dbReference type="NCBI Taxonomy" id="7175"/>
    <lineage>
        <taxon>Eukaryota</taxon>
        <taxon>Metazoa</taxon>
        <taxon>Ecdysozoa</taxon>
        <taxon>Arthropoda</taxon>
        <taxon>Hexapoda</taxon>
        <taxon>Insecta</taxon>
        <taxon>Pterygota</taxon>
        <taxon>Neoptera</taxon>
        <taxon>Endopterygota</taxon>
        <taxon>Diptera</taxon>
        <taxon>Nematocera</taxon>
        <taxon>Culicoidea</taxon>
        <taxon>Culicidae</taxon>
        <taxon>Culicinae</taxon>
        <taxon>Culicini</taxon>
        <taxon>Culex</taxon>
        <taxon>Culex</taxon>
    </lineage>
</organism>
<name>A0A8D8BQ16_CULPI</name>
<feature type="region of interest" description="Disordered" evidence="1">
    <location>
        <begin position="12"/>
        <end position="59"/>
    </location>
</feature>
<reference evidence="2" key="1">
    <citation type="submission" date="2021-05" db="EMBL/GenBank/DDBJ databases">
        <authorList>
            <person name="Alioto T."/>
            <person name="Alioto T."/>
            <person name="Gomez Garrido J."/>
        </authorList>
    </citation>
    <scope>NUCLEOTIDE SEQUENCE</scope>
</reference>
<proteinExistence type="predicted"/>
<accession>A0A8D8BQ16</accession>
<dbReference type="AlphaFoldDB" id="A0A8D8BQ16"/>
<dbReference type="EMBL" id="HBUE01083297">
    <property type="protein sequence ID" value="CAG6478518.1"/>
    <property type="molecule type" value="Transcribed_RNA"/>
</dbReference>